<dbReference type="Gene3D" id="3.40.50.880">
    <property type="match status" value="1"/>
</dbReference>
<dbReference type="InterPro" id="IPR052158">
    <property type="entry name" value="INH-QAR"/>
</dbReference>
<dbReference type="InterPro" id="IPR009057">
    <property type="entry name" value="Homeodomain-like_sf"/>
</dbReference>
<dbReference type="Pfam" id="PF01965">
    <property type="entry name" value="DJ-1_PfpI"/>
    <property type="match status" value="1"/>
</dbReference>
<dbReference type="PANTHER" id="PTHR43130">
    <property type="entry name" value="ARAC-FAMILY TRANSCRIPTIONAL REGULATOR"/>
    <property type="match status" value="1"/>
</dbReference>
<reference evidence="6" key="1">
    <citation type="submission" date="2016-07" db="EMBL/GenBank/DDBJ databases">
        <authorList>
            <person name="Florea S."/>
            <person name="Webb J.S."/>
            <person name="Jaromczyk J."/>
            <person name="Schardl C.L."/>
        </authorList>
    </citation>
    <scope>NUCLEOTIDE SEQUENCE [LARGE SCALE GENOMIC DNA]</scope>
    <source>
        <strain evidence="6">IPB1</strain>
    </source>
</reference>
<evidence type="ECO:0000313" key="5">
    <source>
        <dbReference type="EMBL" id="OCQ19091.1"/>
    </source>
</evidence>
<evidence type="ECO:0000259" key="4">
    <source>
        <dbReference type="PROSITE" id="PS01124"/>
    </source>
</evidence>
<dbReference type="PROSITE" id="PS01124">
    <property type="entry name" value="HTH_ARAC_FAMILY_2"/>
    <property type="match status" value="1"/>
</dbReference>
<accession>A0A1C0TKL0</accession>
<keyword evidence="3" id="KW-0804">Transcription</keyword>
<keyword evidence="2" id="KW-0238">DNA-binding</keyword>
<comment type="caution">
    <text evidence="5">The sequence shown here is derived from an EMBL/GenBank/DDBJ whole genome shotgun (WGS) entry which is preliminary data.</text>
</comment>
<dbReference type="PROSITE" id="PS00041">
    <property type="entry name" value="HTH_ARAC_FAMILY_1"/>
    <property type="match status" value="1"/>
</dbReference>
<dbReference type="Proteomes" id="UP000093366">
    <property type="component" value="Unassembled WGS sequence"/>
</dbReference>
<gene>
    <name evidence="5" type="ORF">A7985_21840</name>
</gene>
<dbReference type="SUPFAM" id="SSF46689">
    <property type="entry name" value="Homeodomain-like"/>
    <property type="match status" value="2"/>
</dbReference>
<keyword evidence="1" id="KW-0805">Transcription regulation</keyword>
<organism evidence="5 6">
    <name type="scientific">Pseudoalteromonas luteoviolacea</name>
    <dbReference type="NCBI Taxonomy" id="43657"/>
    <lineage>
        <taxon>Bacteria</taxon>
        <taxon>Pseudomonadati</taxon>
        <taxon>Pseudomonadota</taxon>
        <taxon>Gammaproteobacteria</taxon>
        <taxon>Alteromonadales</taxon>
        <taxon>Pseudoalteromonadaceae</taxon>
        <taxon>Pseudoalteromonas</taxon>
    </lineage>
</organism>
<dbReference type="AlphaFoldDB" id="A0A1C0TKL0"/>
<dbReference type="InterPro" id="IPR029062">
    <property type="entry name" value="Class_I_gatase-like"/>
</dbReference>
<protein>
    <recommendedName>
        <fullName evidence="4">HTH araC/xylS-type domain-containing protein</fullName>
    </recommendedName>
</protein>
<evidence type="ECO:0000256" key="3">
    <source>
        <dbReference type="ARBA" id="ARBA00023163"/>
    </source>
</evidence>
<feature type="domain" description="HTH araC/xylS-type" evidence="4">
    <location>
        <begin position="217"/>
        <end position="315"/>
    </location>
</feature>
<dbReference type="OrthoDB" id="9803764at2"/>
<evidence type="ECO:0000256" key="2">
    <source>
        <dbReference type="ARBA" id="ARBA00023125"/>
    </source>
</evidence>
<sequence>MSHRVGFFIYDEFQTVDLAGPLDAFAVANDLLAPEIGYELVTLTSDASAVRSESGLQTLADETVGNCKQLHTLVIVGGRGCQSVMQNEHQMAQLRQLADNSKRIVSICTGAFIVAAMWPERALKLSTHWDFADKLAQQFPQVVVESEKLFVQSEEVYSSGGLTAGIDLALSLVAQDHSATLAQQVAQYMVMYVRRSGDQRQYSNLLSAQQTLSQRFQGSIEYIQRNIDKPLSLELLAEQAALSPRHFRRVFKDKVGLAPMRFVLLLRLEKAKNLLCNSELSVAQISVRTGFGTPPLLTRKFTQEYGVTPTQFRDNFTLEIKQ</sequence>
<dbReference type="InterPro" id="IPR018060">
    <property type="entry name" value="HTH_AraC"/>
</dbReference>
<proteinExistence type="predicted"/>
<dbReference type="RefSeq" id="WP_065792561.1">
    <property type="nucleotide sequence ID" value="NZ_MAUJ01000010.1"/>
</dbReference>
<evidence type="ECO:0000313" key="6">
    <source>
        <dbReference type="Proteomes" id="UP000093366"/>
    </source>
</evidence>
<dbReference type="Gene3D" id="1.10.10.60">
    <property type="entry name" value="Homeodomain-like"/>
    <property type="match status" value="1"/>
</dbReference>
<name>A0A1C0TKL0_9GAMM</name>
<dbReference type="InterPro" id="IPR002818">
    <property type="entry name" value="DJ-1/PfpI"/>
</dbReference>
<evidence type="ECO:0000256" key="1">
    <source>
        <dbReference type="ARBA" id="ARBA00023015"/>
    </source>
</evidence>
<dbReference type="CDD" id="cd03137">
    <property type="entry name" value="GATase1_AraC_1"/>
    <property type="match status" value="1"/>
</dbReference>
<dbReference type="SMART" id="SM00342">
    <property type="entry name" value="HTH_ARAC"/>
    <property type="match status" value="1"/>
</dbReference>
<dbReference type="EMBL" id="MAUJ01000010">
    <property type="protein sequence ID" value="OCQ19091.1"/>
    <property type="molecule type" value="Genomic_DNA"/>
</dbReference>
<dbReference type="PANTHER" id="PTHR43130:SF3">
    <property type="entry name" value="HTH-TYPE TRANSCRIPTIONAL REGULATOR RV1931C"/>
    <property type="match status" value="1"/>
</dbReference>
<dbReference type="GO" id="GO:0043565">
    <property type="term" value="F:sequence-specific DNA binding"/>
    <property type="evidence" value="ECO:0007669"/>
    <property type="project" value="InterPro"/>
</dbReference>
<dbReference type="SUPFAM" id="SSF52317">
    <property type="entry name" value="Class I glutamine amidotransferase-like"/>
    <property type="match status" value="1"/>
</dbReference>
<dbReference type="GO" id="GO:0003700">
    <property type="term" value="F:DNA-binding transcription factor activity"/>
    <property type="evidence" value="ECO:0007669"/>
    <property type="project" value="InterPro"/>
</dbReference>
<dbReference type="Pfam" id="PF12833">
    <property type="entry name" value="HTH_18"/>
    <property type="match status" value="1"/>
</dbReference>
<dbReference type="InterPro" id="IPR018062">
    <property type="entry name" value="HTH_AraC-typ_CS"/>
</dbReference>